<dbReference type="NCBIfam" id="NF001503">
    <property type="entry name" value="PRK00349.1"/>
    <property type="match status" value="1"/>
</dbReference>
<dbReference type="PROSITE" id="PS50893">
    <property type="entry name" value="ABC_TRANSPORTER_2"/>
    <property type="match status" value="1"/>
</dbReference>
<dbReference type="FunFam" id="1.20.1580.10:FF:000001">
    <property type="entry name" value="UvrABC system protein A"/>
    <property type="match status" value="2"/>
</dbReference>
<keyword evidence="10 18" id="KW-0067">ATP-binding</keyword>
<evidence type="ECO:0000256" key="8">
    <source>
        <dbReference type="ARBA" id="ARBA00022771"/>
    </source>
</evidence>
<dbReference type="PANTHER" id="PTHR43152">
    <property type="entry name" value="UVRABC SYSTEM PROTEIN A"/>
    <property type="match status" value="1"/>
</dbReference>
<dbReference type="InterPro" id="IPR027417">
    <property type="entry name" value="P-loop_NTPase"/>
</dbReference>
<evidence type="ECO:0000256" key="10">
    <source>
        <dbReference type="ARBA" id="ARBA00022840"/>
    </source>
</evidence>
<dbReference type="NCBIfam" id="TIGR00630">
    <property type="entry name" value="uvra"/>
    <property type="match status" value="1"/>
</dbReference>
<keyword evidence="4 18" id="KW-0677">Repeat</keyword>
<dbReference type="InterPro" id="IPR041102">
    <property type="entry name" value="UvrA_inter"/>
</dbReference>
<dbReference type="Gene3D" id="1.10.8.280">
    <property type="entry name" value="ABC transporter ATPase domain-like"/>
    <property type="match status" value="1"/>
</dbReference>
<keyword evidence="8 18" id="KW-0863">Zinc-finger</keyword>
<comment type="subcellular location">
    <subcellularLocation>
        <location evidence="1 18">Cytoplasm</location>
    </subcellularLocation>
</comment>
<dbReference type="PROSITE" id="PS00211">
    <property type="entry name" value="ABC_TRANSPORTER_1"/>
    <property type="match status" value="2"/>
</dbReference>
<dbReference type="CDD" id="cd03271">
    <property type="entry name" value="ABC_UvrA_II"/>
    <property type="match status" value="1"/>
</dbReference>
<sequence>MSVAAPSMVVVTSAASASPTRRSGSATHDRLVVRGAREHNLKDVSVDLPRDSLIVFTGLSGSGKSSLAFDTIFAEGQRRYVESLSAYARQFLGQMDKPDVDFIEGLSPAVSIDQKSTNRNPRSTVGTITEVYDYLRLLFARAGRPHCPTCGEPITRQSPQQIVDRLLELPERTRFQVLAPVVRARKGEFVDLFAELQSKGFARARVDGEVVSLSEPPTLEKQVKHTIDVVVDRLVSKGGDASSKRRLTDSVETALGLAGGVVVIEFVDPGEGKGPDGSDLPKERRFSERMACPNDHPLTMDEVEPRSFSFNSPFGACPVCTGIGTELEVDPELIVPNDDLSLAEGAIAPWASGSGASEYFQRVLGALAEEMKFSIDAPWRSLPERAKESLLTGRNHKVHVKYRNRFGRERSYTTGFEGAIPFVKRRHAETDSDWSRERYEGYMREVPCPSCRGSRLKPESLAVTIGGRSIADVCALPISDSASFLEEVDFTVRERQIAERVIKEINARLGFLLDVGLDYLGLDRPAGTLSGGEAQRIRLATQIGSGLVGVLYVLDEPSIGLHQRDNHRLIETLTRLRDLGNTLIVVEHDEDTIATADWVVDIGPGAGEHGGVVVHSGTVADLLTHPTSITGKYLSGRAEIPVPATRRPQDPDRQVTVIGAREHNLHEVSASFPLGNLVAVTGVSGSGKSTLVNDILYNVLANKLNGARHVPGRHKSVQGLEHLDKVVHVDQSPIGRTPRSNPATYTGVFDAIRKLFATTTEAKIRGYQPGRFSFNVKGGRCDACSGDGTIKIEMNFLPDVYVPCEVCHGARYNRETLEVHFKGKTIADVLDMPIEEAADFFAAVPGIARHMTTLNEVGLGYVRLGQPAPTLSGGEAQRVKLASELQKRSTGRTIYVLDEPTTGLHFEDIRKLLGVLQGLVDKGNTVIVIEHNLDVIKSADYVLDLGPEGGNKGGSVVATGTPEEVAAHPDSHTGRFLAPVLAKTARTTTRATGVGRGGATASAEAPVTKSVAKKAATKTAAGKTTAAKGASTKATPTKRTAAARTAAPSTTTASTAPKRTSRKSA</sequence>
<evidence type="ECO:0000256" key="16">
    <source>
        <dbReference type="ARBA" id="ARBA00039316"/>
    </source>
</evidence>
<dbReference type="GO" id="GO:0009432">
    <property type="term" value="P:SOS response"/>
    <property type="evidence" value="ECO:0007669"/>
    <property type="project" value="UniProtKB-UniRule"/>
</dbReference>
<evidence type="ECO:0000256" key="15">
    <source>
        <dbReference type="ARBA" id="ARBA00038000"/>
    </source>
</evidence>
<keyword evidence="14 18" id="KW-0742">SOS response</keyword>
<dbReference type="CDD" id="cd03270">
    <property type="entry name" value="ABC_UvrA_I"/>
    <property type="match status" value="1"/>
</dbReference>
<dbReference type="Gene3D" id="3.40.50.300">
    <property type="entry name" value="P-loop containing nucleotide triphosphate hydrolases"/>
    <property type="match status" value="2"/>
</dbReference>
<evidence type="ECO:0000256" key="14">
    <source>
        <dbReference type="ARBA" id="ARBA00023236"/>
    </source>
</evidence>
<evidence type="ECO:0000256" key="5">
    <source>
        <dbReference type="ARBA" id="ARBA00022741"/>
    </source>
</evidence>
<evidence type="ECO:0000256" key="17">
    <source>
        <dbReference type="ARBA" id="ARBA00042156"/>
    </source>
</evidence>
<feature type="compositionally biased region" description="Low complexity" evidence="19">
    <location>
        <begin position="987"/>
        <end position="1010"/>
    </location>
</feature>
<reference evidence="21 22" key="1">
    <citation type="submission" date="2013-08" db="EMBL/GenBank/DDBJ databases">
        <title>The genome sequence of Knoellia aerolata.</title>
        <authorList>
            <person name="Zhu W."/>
            <person name="Wang G."/>
        </authorList>
    </citation>
    <scope>NUCLEOTIDE SEQUENCE [LARGE SCALE GENOMIC DNA]</scope>
    <source>
        <strain evidence="21 22">DSM 18566</strain>
    </source>
</reference>
<dbReference type="EMBL" id="AVPL01000002">
    <property type="protein sequence ID" value="KGN42745.1"/>
    <property type="molecule type" value="Genomic_DNA"/>
</dbReference>
<feature type="binding site" evidence="18">
    <location>
        <begin position="58"/>
        <end position="65"/>
    </location>
    <ligand>
        <name>ATP</name>
        <dbReference type="ChEBI" id="CHEBI:30616"/>
    </ligand>
</feature>
<keyword evidence="2 18" id="KW-0963">Cytoplasm</keyword>
<dbReference type="HAMAP" id="MF_00205">
    <property type="entry name" value="UvrA"/>
    <property type="match status" value="1"/>
</dbReference>
<comment type="caution">
    <text evidence="18">Lacks conserved residue(s) required for the propagation of feature annotation.</text>
</comment>
<dbReference type="InterPro" id="IPR004602">
    <property type="entry name" value="UvrA"/>
</dbReference>
<feature type="binding site" evidence="18">
    <location>
        <begin position="682"/>
        <end position="689"/>
    </location>
    <ligand>
        <name>ATP</name>
        <dbReference type="ChEBI" id="CHEBI:30616"/>
    </ligand>
</feature>
<feature type="compositionally biased region" description="Low complexity" evidence="19">
    <location>
        <begin position="1017"/>
        <end position="1058"/>
    </location>
</feature>
<dbReference type="STRING" id="1385519.N801_11365"/>
<keyword evidence="22" id="KW-1185">Reference proteome</keyword>
<dbReference type="Proteomes" id="UP000030013">
    <property type="component" value="Unassembled WGS sequence"/>
</dbReference>
<keyword evidence="7 18" id="KW-0228">DNA excision</keyword>
<dbReference type="Pfam" id="PF17755">
    <property type="entry name" value="UvrA_DNA-bind"/>
    <property type="match status" value="1"/>
</dbReference>
<dbReference type="SUPFAM" id="SSF52540">
    <property type="entry name" value="P-loop containing nucleoside triphosphate hydrolases"/>
    <property type="match status" value="2"/>
</dbReference>
<dbReference type="PANTHER" id="PTHR43152:SF3">
    <property type="entry name" value="UVRABC SYSTEM PROTEIN A"/>
    <property type="match status" value="1"/>
</dbReference>
<evidence type="ECO:0000256" key="12">
    <source>
        <dbReference type="ARBA" id="ARBA00023125"/>
    </source>
</evidence>
<dbReference type="GO" id="GO:0009381">
    <property type="term" value="F:excinuclease ABC activity"/>
    <property type="evidence" value="ECO:0007669"/>
    <property type="project" value="UniProtKB-UniRule"/>
</dbReference>
<evidence type="ECO:0000256" key="2">
    <source>
        <dbReference type="ARBA" id="ARBA00022490"/>
    </source>
</evidence>
<organism evidence="21 22">
    <name type="scientific">Knoellia aerolata DSM 18566</name>
    <dbReference type="NCBI Taxonomy" id="1385519"/>
    <lineage>
        <taxon>Bacteria</taxon>
        <taxon>Bacillati</taxon>
        <taxon>Actinomycetota</taxon>
        <taxon>Actinomycetes</taxon>
        <taxon>Micrococcales</taxon>
        <taxon>Intrasporangiaceae</taxon>
        <taxon>Knoellia</taxon>
    </lineage>
</organism>
<gene>
    <name evidence="18" type="primary">uvrA</name>
    <name evidence="21" type="ORF">N801_11365</name>
</gene>
<name>A0A0A0JZ41_9MICO</name>
<feature type="region of interest" description="Disordered" evidence="19">
    <location>
        <begin position="987"/>
        <end position="1065"/>
    </location>
</feature>
<keyword evidence="9 18" id="KW-0862">Zinc</keyword>
<dbReference type="SMART" id="SM00382">
    <property type="entry name" value="AAA"/>
    <property type="match status" value="1"/>
</dbReference>
<evidence type="ECO:0000256" key="3">
    <source>
        <dbReference type="ARBA" id="ARBA00022723"/>
    </source>
</evidence>
<comment type="caution">
    <text evidence="21">The sequence shown here is derived from an EMBL/GenBank/DDBJ whole genome shotgun (WGS) entry which is preliminary data.</text>
</comment>
<dbReference type="Gene3D" id="1.20.1580.10">
    <property type="entry name" value="ABC transporter ATPase like domain"/>
    <property type="match status" value="2"/>
</dbReference>
<evidence type="ECO:0000256" key="18">
    <source>
        <dbReference type="HAMAP-Rule" id="MF_00205"/>
    </source>
</evidence>
<keyword evidence="13 18" id="KW-0234">DNA repair</keyword>
<dbReference type="GO" id="GO:0008270">
    <property type="term" value="F:zinc ion binding"/>
    <property type="evidence" value="ECO:0007669"/>
    <property type="project" value="UniProtKB-UniRule"/>
</dbReference>
<evidence type="ECO:0000256" key="19">
    <source>
        <dbReference type="SAM" id="MobiDB-lite"/>
    </source>
</evidence>
<dbReference type="Pfam" id="PF17760">
    <property type="entry name" value="UvrA_inter"/>
    <property type="match status" value="1"/>
</dbReference>
<keyword evidence="5 18" id="KW-0547">Nucleotide-binding</keyword>
<dbReference type="InterPro" id="IPR041552">
    <property type="entry name" value="UvrA_DNA-bd"/>
</dbReference>
<dbReference type="GO" id="GO:0006289">
    <property type="term" value="P:nucleotide-excision repair"/>
    <property type="evidence" value="ECO:0007669"/>
    <property type="project" value="UniProtKB-UniRule"/>
</dbReference>
<keyword evidence="3 18" id="KW-0479">Metal-binding</keyword>
<proteinExistence type="inferred from homology"/>
<evidence type="ECO:0000256" key="9">
    <source>
        <dbReference type="ARBA" id="ARBA00022833"/>
    </source>
</evidence>
<evidence type="ECO:0000256" key="4">
    <source>
        <dbReference type="ARBA" id="ARBA00022737"/>
    </source>
</evidence>
<evidence type="ECO:0000256" key="6">
    <source>
        <dbReference type="ARBA" id="ARBA00022763"/>
    </source>
</evidence>
<dbReference type="GO" id="GO:0016887">
    <property type="term" value="F:ATP hydrolysis activity"/>
    <property type="evidence" value="ECO:0007669"/>
    <property type="project" value="InterPro"/>
</dbReference>
<dbReference type="FunFam" id="1.20.1580.10:FF:000002">
    <property type="entry name" value="UvrABC system protein A"/>
    <property type="match status" value="1"/>
</dbReference>
<dbReference type="GO" id="GO:0005737">
    <property type="term" value="C:cytoplasm"/>
    <property type="evidence" value="ECO:0007669"/>
    <property type="project" value="UniProtKB-SubCell"/>
</dbReference>
<evidence type="ECO:0000313" key="22">
    <source>
        <dbReference type="Proteomes" id="UP000030013"/>
    </source>
</evidence>
<evidence type="ECO:0000259" key="20">
    <source>
        <dbReference type="PROSITE" id="PS50893"/>
    </source>
</evidence>
<dbReference type="InterPro" id="IPR003439">
    <property type="entry name" value="ABC_transporter-like_ATP-bd"/>
</dbReference>
<evidence type="ECO:0000256" key="7">
    <source>
        <dbReference type="ARBA" id="ARBA00022769"/>
    </source>
</evidence>
<keyword evidence="12 18" id="KW-0238">DNA-binding</keyword>
<keyword evidence="6 18" id="KW-0227">DNA damage</keyword>
<accession>A0A0A0JZ41</accession>
<dbReference type="GO" id="GO:0003677">
    <property type="term" value="F:DNA binding"/>
    <property type="evidence" value="ECO:0007669"/>
    <property type="project" value="UniProtKB-UniRule"/>
</dbReference>
<dbReference type="InterPro" id="IPR013815">
    <property type="entry name" value="ATP_grasp_subdomain_1"/>
</dbReference>
<dbReference type="eggNOG" id="COG0178">
    <property type="taxonomic scope" value="Bacteria"/>
</dbReference>
<comment type="function">
    <text evidence="18">The UvrABC repair system catalyzes the recognition and processing of DNA lesions. UvrA is an ATPase and a DNA-binding protein. A damage recognition complex composed of 2 UvrA and 2 UvrB subunits scans DNA for abnormalities. When the presence of a lesion has been verified by UvrB, the UvrA molecules dissociate.</text>
</comment>
<protein>
    <recommendedName>
        <fullName evidence="16 18">UvrABC system protein A</fullName>
        <shortName evidence="18">UvrA protein</shortName>
    </recommendedName>
    <alternativeName>
        <fullName evidence="17 18">Excinuclease ABC subunit A</fullName>
    </alternativeName>
</protein>
<evidence type="ECO:0000256" key="11">
    <source>
        <dbReference type="ARBA" id="ARBA00022881"/>
    </source>
</evidence>
<dbReference type="AlphaFoldDB" id="A0A0A0JZ41"/>
<dbReference type="InterPro" id="IPR017871">
    <property type="entry name" value="ABC_transporter-like_CS"/>
</dbReference>
<keyword evidence="11 18" id="KW-0267">Excision nuclease</keyword>
<evidence type="ECO:0000313" key="21">
    <source>
        <dbReference type="EMBL" id="KGN42745.1"/>
    </source>
</evidence>
<dbReference type="Gene3D" id="3.30.1490.20">
    <property type="entry name" value="ATP-grasp fold, A domain"/>
    <property type="match status" value="1"/>
</dbReference>
<evidence type="ECO:0000256" key="1">
    <source>
        <dbReference type="ARBA" id="ARBA00004496"/>
    </source>
</evidence>
<dbReference type="GO" id="GO:0009380">
    <property type="term" value="C:excinuclease repair complex"/>
    <property type="evidence" value="ECO:0007669"/>
    <property type="project" value="InterPro"/>
</dbReference>
<comment type="similarity">
    <text evidence="15 18">Belongs to the ABC transporter superfamily. UvrA family.</text>
</comment>
<evidence type="ECO:0000256" key="13">
    <source>
        <dbReference type="ARBA" id="ARBA00023204"/>
    </source>
</evidence>
<dbReference type="InterPro" id="IPR003593">
    <property type="entry name" value="AAA+_ATPase"/>
</dbReference>
<dbReference type="GO" id="GO:0005524">
    <property type="term" value="F:ATP binding"/>
    <property type="evidence" value="ECO:0007669"/>
    <property type="project" value="UniProtKB-UniRule"/>
</dbReference>
<comment type="subunit">
    <text evidence="18">Forms a heterotetramer with UvrB during the search for lesions.</text>
</comment>
<feature type="domain" description="ABC transporter" evidence="20">
    <location>
        <begin position="646"/>
        <end position="978"/>
    </location>
</feature>
<feature type="zinc finger region" description="C4-type" evidence="18">
    <location>
        <begin position="781"/>
        <end position="807"/>
    </location>
</feature>